<evidence type="ECO:0000256" key="2">
    <source>
        <dbReference type="ARBA" id="ARBA00007069"/>
    </source>
</evidence>
<dbReference type="Pfam" id="PF00528">
    <property type="entry name" value="BPD_transp_1"/>
    <property type="match status" value="1"/>
</dbReference>
<dbReference type="InterPro" id="IPR035906">
    <property type="entry name" value="MetI-like_sf"/>
</dbReference>
<evidence type="ECO:0000313" key="12">
    <source>
        <dbReference type="EMBL" id="KGP71001.1"/>
    </source>
</evidence>
<dbReference type="GO" id="GO:0005886">
    <property type="term" value="C:plasma membrane"/>
    <property type="evidence" value="ECO:0007669"/>
    <property type="project" value="UniProtKB-SubCell"/>
</dbReference>
<proteinExistence type="inferred from homology"/>
<evidence type="ECO:0000259" key="11">
    <source>
        <dbReference type="PROSITE" id="PS50928"/>
    </source>
</evidence>
<dbReference type="eggNOG" id="COG4149">
    <property type="taxonomic scope" value="Bacteria"/>
</dbReference>
<keyword evidence="6 9" id="KW-0812">Transmembrane</keyword>
<keyword evidence="7 9" id="KW-1133">Transmembrane helix</keyword>
<feature type="transmembrane region" description="Helical" evidence="9">
    <location>
        <begin position="43"/>
        <end position="66"/>
    </location>
</feature>
<feature type="transmembrane region" description="Helical" evidence="9">
    <location>
        <begin position="86"/>
        <end position="106"/>
    </location>
</feature>
<dbReference type="Gene3D" id="1.10.3720.10">
    <property type="entry name" value="MetI-like"/>
    <property type="match status" value="1"/>
</dbReference>
<dbReference type="AlphaFoldDB" id="A0A0A2TA97"/>
<comment type="caution">
    <text evidence="10">Lacks conserved residue(s) required for the propagation of feature annotation.</text>
</comment>
<feature type="transmembrane region" description="Helical" evidence="9">
    <location>
        <begin position="195"/>
        <end position="216"/>
    </location>
</feature>
<dbReference type="PANTHER" id="PTHR30183:SF3">
    <property type="entry name" value="MOLYBDENUM TRANSPORT SYSTEM PERMEASE PROTEIN MODB"/>
    <property type="match status" value="1"/>
</dbReference>
<dbReference type="EMBL" id="AVBF01000091">
    <property type="protein sequence ID" value="KGP71001.1"/>
    <property type="molecule type" value="Genomic_DNA"/>
</dbReference>
<dbReference type="PROSITE" id="PS50928">
    <property type="entry name" value="ABC_TM1"/>
    <property type="match status" value="1"/>
</dbReference>
<evidence type="ECO:0000256" key="6">
    <source>
        <dbReference type="ARBA" id="ARBA00022692"/>
    </source>
</evidence>
<dbReference type="OrthoDB" id="9795403at2"/>
<dbReference type="InterPro" id="IPR000515">
    <property type="entry name" value="MetI-like"/>
</dbReference>
<keyword evidence="3 9" id="KW-0813">Transport</keyword>
<dbReference type="NCBIfam" id="TIGR02141">
    <property type="entry name" value="modB_ABC"/>
    <property type="match status" value="1"/>
</dbReference>
<evidence type="ECO:0000256" key="3">
    <source>
        <dbReference type="ARBA" id="ARBA00022448"/>
    </source>
</evidence>
<keyword evidence="8 9" id="KW-0472">Membrane</keyword>
<name>A0A0A2TA97_9BACI</name>
<evidence type="ECO:0000256" key="7">
    <source>
        <dbReference type="ARBA" id="ARBA00022989"/>
    </source>
</evidence>
<evidence type="ECO:0000313" key="13">
    <source>
        <dbReference type="Proteomes" id="UP000030147"/>
    </source>
</evidence>
<evidence type="ECO:0000256" key="1">
    <source>
        <dbReference type="ARBA" id="ARBA00004651"/>
    </source>
</evidence>
<dbReference type="PANTHER" id="PTHR30183">
    <property type="entry name" value="MOLYBDENUM TRANSPORT SYSTEM PERMEASE PROTEIN MODB"/>
    <property type="match status" value="1"/>
</dbReference>
<dbReference type="STRING" id="1385514.N782_02000"/>
<dbReference type="Proteomes" id="UP000030147">
    <property type="component" value="Unassembled WGS sequence"/>
</dbReference>
<keyword evidence="13" id="KW-1185">Reference proteome</keyword>
<accession>A0A0A2TA97</accession>
<evidence type="ECO:0000256" key="9">
    <source>
        <dbReference type="RuleBase" id="RU363032"/>
    </source>
</evidence>
<comment type="subcellular location">
    <subcellularLocation>
        <location evidence="1 9">Cell membrane</location>
        <topology evidence="1 9">Multi-pass membrane protein</topology>
    </subcellularLocation>
</comment>
<feature type="domain" description="ABC transmembrane type-1" evidence="11">
    <location>
        <begin position="9"/>
        <end position="216"/>
    </location>
</feature>
<comment type="similarity">
    <text evidence="2 10">Belongs to the binding-protein-dependent transport system permease family. CysTW subfamily.</text>
</comment>
<keyword evidence="4 10" id="KW-1003">Cell membrane</keyword>
<dbReference type="SUPFAM" id="SSF161098">
    <property type="entry name" value="MetI-like"/>
    <property type="match status" value="1"/>
</dbReference>
<evidence type="ECO:0000256" key="10">
    <source>
        <dbReference type="RuleBase" id="RU365097"/>
    </source>
</evidence>
<gene>
    <name evidence="12" type="ORF">N782_02000</name>
</gene>
<protein>
    <recommendedName>
        <fullName evidence="10">Molybdenum transport system permease</fullName>
    </recommendedName>
</protein>
<dbReference type="GO" id="GO:0015098">
    <property type="term" value="F:molybdate ion transmembrane transporter activity"/>
    <property type="evidence" value="ECO:0007669"/>
    <property type="project" value="UniProtKB-UniRule"/>
</dbReference>
<sequence>MYEQFWPPIQLSIIVASIATFFVVVFGTFLGKRLSSTNFRGKVFLDTALMLPIVLPPSVIGFMLIVLFGQNSVIGSAIEVLFNQSILFTSTAAVIAASVVAFPLMYQSAKVGFRQINRDIEQAARIDGANELQVFGRVSLPLAKQALVTGGLLSFTRAFGEFGATLMFAGNIPGKTQTIPTAIYVAMESGEMRTAWLYVGISIFMSFLLLGLTYVIQSESN</sequence>
<dbReference type="InterPro" id="IPR011867">
    <property type="entry name" value="ModB_ABC"/>
</dbReference>
<reference evidence="12 13" key="1">
    <citation type="journal article" date="2015" name="Stand. Genomic Sci.">
        <title>High quality draft genome sequence of the moderately halophilic bacterium Pontibacillus yanchengensis Y32(T) and comparison among Pontibacillus genomes.</title>
        <authorList>
            <person name="Huang J."/>
            <person name="Qiao Z.X."/>
            <person name="Tang J.W."/>
            <person name="Wang G."/>
        </authorList>
    </citation>
    <scope>NUCLEOTIDE SEQUENCE [LARGE SCALE GENOMIC DNA]</scope>
    <source>
        <strain evidence="12 13">Y32</strain>
    </source>
</reference>
<feature type="transmembrane region" description="Helical" evidence="9">
    <location>
        <begin position="12"/>
        <end position="31"/>
    </location>
</feature>
<dbReference type="CDD" id="cd06261">
    <property type="entry name" value="TM_PBP2"/>
    <property type="match status" value="1"/>
</dbReference>
<dbReference type="RefSeq" id="WP_036824160.1">
    <property type="nucleotide sequence ID" value="NZ_AVBF01000091.1"/>
</dbReference>
<organism evidence="12 13">
    <name type="scientific">Pontibacillus yanchengensis Y32</name>
    <dbReference type="NCBI Taxonomy" id="1385514"/>
    <lineage>
        <taxon>Bacteria</taxon>
        <taxon>Bacillati</taxon>
        <taxon>Bacillota</taxon>
        <taxon>Bacilli</taxon>
        <taxon>Bacillales</taxon>
        <taxon>Bacillaceae</taxon>
        <taxon>Pontibacillus</taxon>
    </lineage>
</organism>
<comment type="caution">
    <text evidence="12">The sequence shown here is derived from an EMBL/GenBank/DDBJ whole genome shotgun (WGS) entry which is preliminary data.</text>
</comment>
<evidence type="ECO:0000256" key="8">
    <source>
        <dbReference type="ARBA" id="ARBA00023136"/>
    </source>
</evidence>
<keyword evidence="5 10" id="KW-0500">Molybdenum</keyword>
<comment type="function">
    <text evidence="10">Part of the binding-protein-dependent transport system for molybdenum; probably responsible for the translocation of the substrate across the membrane.</text>
</comment>
<evidence type="ECO:0000256" key="5">
    <source>
        <dbReference type="ARBA" id="ARBA00022505"/>
    </source>
</evidence>
<evidence type="ECO:0000256" key="4">
    <source>
        <dbReference type="ARBA" id="ARBA00022475"/>
    </source>
</evidence>